<comment type="catalytic activity">
    <reaction evidence="18">
        <text>5,6-dihydrouridine(47) in tRNA + NADP(+) = uridine(47) in tRNA + NADPH + H(+)</text>
        <dbReference type="Rhea" id="RHEA:53360"/>
        <dbReference type="Rhea" id="RHEA-COMP:13539"/>
        <dbReference type="Rhea" id="RHEA-COMP:13540"/>
        <dbReference type="ChEBI" id="CHEBI:15378"/>
        <dbReference type="ChEBI" id="CHEBI:57783"/>
        <dbReference type="ChEBI" id="CHEBI:58349"/>
        <dbReference type="ChEBI" id="CHEBI:65315"/>
        <dbReference type="ChEBI" id="CHEBI:74443"/>
        <dbReference type="EC" id="1.3.1.89"/>
    </reaction>
    <physiologicalReaction direction="right-to-left" evidence="18">
        <dbReference type="Rhea" id="RHEA:53362"/>
    </physiologicalReaction>
</comment>
<dbReference type="SUPFAM" id="SSF51395">
    <property type="entry name" value="FMN-linked oxidoreductases"/>
    <property type="match status" value="1"/>
</dbReference>
<dbReference type="InterPro" id="IPR040663">
    <property type="entry name" value="DNA_pol_D_N"/>
</dbReference>
<evidence type="ECO:0000256" key="8">
    <source>
        <dbReference type="ARBA" id="ARBA00022705"/>
    </source>
</evidence>
<keyword evidence="7 20" id="KW-0819">tRNA processing</keyword>
<keyword evidence="11 19" id="KW-0862">Zinc</keyword>
<dbReference type="Pfam" id="PF01207">
    <property type="entry name" value="Dus"/>
    <property type="match status" value="2"/>
</dbReference>
<evidence type="ECO:0000256" key="6">
    <source>
        <dbReference type="ARBA" id="ARBA00022664"/>
    </source>
</evidence>
<comment type="catalytic activity">
    <reaction evidence="15">
        <text>5,6-dihydrouridine(47) in tRNA + NAD(+) = uridine(47) in tRNA + NADH + H(+)</text>
        <dbReference type="Rhea" id="RHEA:53364"/>
        <dbReference type="Rhea" id="RHEA-COMP:13539"/>
        <dbReference type="Rhea" id="RHEA-COMP:13540"/>
        <dbReference type="ChEBI" id="CHEBI:15378"/>
        <dbReference type="ChEBI" id="CHEBI:57540"/>
        <dbReference type="ChEBI" id="CHEBI:57945"/>
        <dbReference type="ChEBI" id="CHEBI:65315"/>
        <dbReference type="ChEBI" id="CHEBI:74443"/>
        <dbReference type="EC" id="1.3.1.89"/>
    </reaction>
    <physiologicalReaction direction="right-to-left" evidence="15">
        <dbReference type="Rhea" id="RHEA:53366"/>
    </physiologicalReaction>
</comment>
<keyword evidence="10 19" id="KW-0863">Zinc-finger</keyword>
<evidence type="ECO:0000256" key="16">
    <source>
        <dbReference type="ARBA" id="ARBA00048342"/>
    </source>
</evidence>
<dbReference type="PANTHER" id="PTHR45846:SF1">
    <property type="entry name" value="TRNA-DIHYDROURIDINE(47) SYNTHASE [NAD(P)(+)]-LIKE"/>
    <property type="match status" value="1"/>
</dbReference>
<dbReference type="SMART" id="SM00356">
    <property type="entry name" value="ZnF_C3H1"/>
    <property type="match status" value="2"/>
</dbReference>
<dbReference type="InterPro" id="IPR035587">
    <property type="entry name" value="DUS-like_FMN-bd"/>
</dbReference>
<comment type="catalytic activity">
    <reaction evidence="17">
        <text>a 5,6-dihydrouridine in mRNA + NADP(+) = a uridine in mRNA + NADPH + H(+)</text>
        <dbReference type="Rhea" id="RHEA:69855"/>
        <dbReference type="Rhea" id="RHEA-COMP:14658"/>
        <dbReference type="Rhea" id="RHEA-COMP:17789"/>
        <dbReference type="ChEBI" id="CHEBI:15378"/>
        <dbReference type="ChEBI" id="CHEBI:57783"/>
        <dbReference type="ChEBI" id="CHEBI:58349"/>
        <dbReference type="ChEBI" id="CHEBI:65315"/>
        <dbReference type="ChEBI" id="CHEBI:74443"/>
    </reaction>
    <physiologicalReaction direction="right-to-left" evidence="17">
        <dbReference type="Rhea" id="RHEA:69857"/>
    </physiologicalReaction>
</comment>
<evidence type="ECO:0000256" key="10">
    <source>
        <dbReference type="ARBA" id="ARBA00022771"/>
    </source>
</evidence>
<feature type="zinc finger region" description="C3H1-type" evidence="19">
    <location>
        <begin position="44"/>
        <end position="71"/>
    </location>
</feature>
<keyword evidence="8" id="KW-0235">DNA replication</keyword>
<dbReference type="EC" id="1.3.1.89" evidence="2 20"/>
<keyword evidence="6" id="KW-0507">mRNA processing</keyword>
<dbReference type="EMBL" id="CP119880">
    <property type="protein sequence ID" value="WFD36250.1"/>
    <property type="molecule type" value="Genomic_DNA"/>
</dbReference>
<feature type="domain" description="C3H1-type" evidence="22">
    <location>
        <begin position="123"/>
        <end position="153"/>
    </location>
</feature>
<dbReference type="GO" id="GO:0006260">
    <property type="term" value="P:DNA replication"/>
    <property type="evidence" value="ECO:0007669"/>
    <property type="project" value="UniProtKB-KW"/>
</dbReference>
<accession>A0AAF0ET21</accession>
<dbReference type="PROSITE" id="PS01136">
    <property type="entry name" value="UPF0034"/>
    <property type="match status" value="1"/>
</dbReference>
<dbReference type="GO" id="GO:0050660">
    <property type="term" value="F:flavin adenine dinucleotide binding"/>
    <property type="evidence" value="ECO:0007669"/>
    <property type="project" value="UniProtKB-UniRule"/>
</dbReference>
<sequence>MAYRPGYAPVKEDPSADSAGPQDAPPPKKRARGQNKGRTFAKTGDEVSLCTQFAQGSCRWGDECRFGHDLVAYLKHKPADIVFIAPQDGAVDDAWLDTVYEHALKSERTDEPTAVSSDAVQKSIRDTYCVYFAARGECPAGWRCRFLGAHVKRVSPSIEVDPDAQGVAGTGLELVRDEAKMAAWRSRPRACVNETHPENDEVNWLAPNAAKALRARKYRFEKAPLINRRLRAEAESGVPGIGPLAIDYAAEKETQKLAARAPKADATEEELEEYANALRNVRTSEASSGADDTARIRPAEKRRLHWKGELYLAPLTTTGNLPFRRLCASFGSEIHCGEMGLGESYLSGHASEWSLVRRWDGERIFGTQVCGSKPEVLVPVAEALAREVGSGLDFVDVNCGCPIDLVFNRGAGSALLDSGNRLGRIVRGMSAALGEIPLTIKLRTGTSTRTAHKLFAKAQTEWGVGAITLHGRSRRQRYKNDADWSYVRECADALRESVTEWNESHKGADTPELQPVPIYGNGDVFGWRDYYDHIDNDHVDGTMIARGALIKPWVFTEIKERRDWDISSRERLDIIRQYAQHGLAHWGADTQGVNTTRRFLCEMLSFTHRYVPLGILDHVPIRMNDRPPPFAGRDPLESLLSSPSSADWVRISEMFLGPAPEGWHFTLAYDALTDLSAPLRVPAAERTYARQFAHIYDYRLSVLRRRVLDAARKRYPELPYVERILDTVAGHHCFVVGTIYASMPNKPDVLKEISDNFSQAPATNPDSYADPERDELFIEDQSGRVKLVGDKIKAGSEFAKKCVTGVVIGVLGFETPQGDLHVEDIQLPGIPRKLESASGAPEGTPKIVLVSGLGLGNRSGDPRAEAAFDMLSSWIAGDLGGSSDKIGSVVVAGNSVPAATWHHEKKSTEPDYNPYDTADPQLARLAAGLDALVVLPGADDPASIAVPQQPLLRPLMPRAAAFSALQCVTNPAWFSLYGSTVLATSGQNIDDIVRYAVKGSCTPIEAARYSLEYAHVAPTAPDTLWSYPFKASDPFVLRAAPDLYIVGNQPEFATQLIEEPQRVRIVLVPRFDKTFQAVLVDPHTLDCEVISFNL</sequence>
<evidence type="ECO:0000256" key="5">
    <source>
        <dbReference type="ARBA" id="ARBA00022643"/>
    </source>
</evidence>
<evidence type="ECO:0000256" key="18">
    <source>
        <dbReference type="ARBA" id="ARBA00049513"/>
    </source>
</evidence>
<dbReference type="InterPro" id="IPR041367">
    <property type="entry name" value="Znf-CCCH_4"/>
</dbReference>
<dbReference type="InterPro" id="IPR018517">
    <property type="entry name" value="tRNA_hU_synthase_CS"/>
</dbReference>
<dbReference type="Gene3D" id="3.60.21.50">
    <property type="match status" value="1"/>
</dbReference>
<dbReference type="Pfam" id="PF18044">
    <property type="entry name" value="zf-CCCH_4"/>
    <property type="match status" value="1"/>
</dbReference>
<evidence type="ECO:0000256" key="2">
    <source>
        <dbReference type="ARBA" id="ARBA00012376"/>
    </source>
</evidence>
<evidence type="ECO:0000256" key="9">
    <source>
        <dbReference type="ARBA" id="ARBA00022723"/>
    </source>
</evidence>
<evidence type="ECO:0000313" key="24">
    <source>
        <dbReference type="Proteomes" id="UP001219933"/>
    </source>
</evidence>
<evidence type="ECO:0000256" key="13">
    <source>
        <dbReference type="ARBA" id="ARBA00023002"/>
    </source>
</evidence>
<dbReference type="GO" id="GO:0008270">
    <property type="term" value="F:zinc ion binding"/>
    <property type="evidence" value="ECO:0007669"/>
    <property type="project" value="UniProtKB-KW"/>
</dbReference>
<dbReference type="Proteomes" id="UP001219933">
    <property type="component" value="Chromosome 4"/>
</dbReference>
<dbReference type="GO" id="GO:0003723">
    <property type="term" value="F:RNA binding"/>
    <property type="evidence" value="ECO:0007669"/>
    <property type="project" value="TreeGrafter"/>
</dbReference>
<dbReference type="Gene3D" id="4.10.1000.10">
    <property type="entry name" value="Zinc finger, CCCH-type"/>
    <property type="match status" value="1"/>
</dbReference>
<keyword evidence="13 20" id="KW-0560">Oxidoreductase</keyword>
<comment type="similarity">
    <text evidence="20">Belongs to the dus family. Dus3 subfamily.</text>
</comment>
<name>A0AAF0ET21_9BASI</name>
<evidence type="ECO:0000256" key="4">
    <source>
        <dbReference type="ARBA" id="ARBA00022630"/>
    </source>
</evidence>
<evidence type="ECO:0000313" key="23">
    <source>
        <dbReference type="EMBL" id="WFD36250.1"/>
    </source>
</evidence>
<dbReference type="Gene3D" id="3.20.20.70">
    <property type="entry name" value="Aldolase class I"/>
    <property type="match status" value="1"/>
</dbReference>
<evidence type="ECO:0000256" key="3">
    <source>
        <dbReference type="ARBA" id="ARBA00022143"/>
    </source>
</evidence>
<feature type="zinc finger region" description="C3H1-type" evidence="19">
    <location>
        <begin position="123"/>
        <end position="153"/>
    </location>
</feature>
<dbReference type="InterPro" id="IPR013785">
    <property type="entry name" value="Aldolase_TIM"/>
</dbReference>
<dbReference type="Pfam" id="PF18018">
    <property type="entry name" value="DNA_pol_D_N"/>
    <property type="match status" value="1"/>
</dbReference>
<evidence type="ECO:0000256" key="14">
    <source>
        <dbReference type="ARBA" id="ARBA00023027"/>
    </source>
</evidence>
<keyword evidence="12 20" id="KW-0521">NADP</keyword>
<comment type="catalytic activity">
    <reaction evidence="16">
        <text>a 5,6-dihydrouridine in mRNA + NAD(+) = a uridine in mRNA + NADH + H(+)</text>
        <dbReference type="Rhea" id="RHEA:69851"/>
        <dbReference type="Rhea" id="RHEA-COMP:14658"/>
        <dbReference type="Rhea" id="RHEA-COMP:17789"/>
        <dbReference type="ChEBI" id="CHEBI:15378"/>
        <dbReference type="ChEBI" id="CHEBI:57540"/>
        <dbReference type="ChEBI" id="CHEBI:57945"/>
        <dbReference type="ChEBI" id="CHEBI:65315"/>
        <dbReference type="ChEBI" id="CHEBI:74443"/>
    </reaction>
    <physiologicalReaction direction="right-to-left" evidence="16">
        <dbReference type="Rhea" id="RHEA:69853"/>
    </physiologicalReaction>
</comment>
<dbReference type="CDD" id="cd02801">
    <property type="entry name" value="DUS_like_FMN"/>
    <property type="match status" value="1"/>
</dbReference>
<keyword evidence="14 20" id="KW-0520">NAD</keyword>
<feature type="domain" description="C3H1-type" evidence="22">
    <location>
        <begin position="44"/>
        <end position="71"/>
    </location>
</feature>
<protein>
    <recommendedName>
        <fullName evidence="3 20">tRNA-dihydrouridine(47) synthase [NAD(P)(+)]</fullName>
        <ecNumber evidence="2 20">1.3.1.89</ecNumber>
    </recommendedName>
    <alternativeName>
        <fullName evidence="20">tRNA-dihydrouridine synthase 3</fullName>
    </alternativeName>
</protein>
<dbReference type="InterPro" id="IPR000571">
    <property type="entry name" value="Znf_CCCH"/>
</dbReference>
<dbReference type="PROSITE" id="PS50103">
    <property type="entry name" value="ZF_C3H1"/>
    <property type="match status" value="2"/>
</dbReference>
<keyword evidence="4 20" id="KW-0285">Flavoprotein</keyword>
<evidence type="ECO:0000256" key="1">
    <source>
        <dbReference type="ARBA" id="ARBA00001917"/>
    </source>
</evidence>
<proteinExistence type="inferred from homology"/>
<comment type="cofactor">
    <cofactor evidence="1 20">
        <name>FMN</name>
        <dbReference type="ChEBI" id="CHEBI:58210"/>
    </cofactor>
</comment>
<dbReference type="GO" id="GO:0006397">
    <property type="term" value="P:mRNA processing"/>
    <property type="evidence" value="ECO:0007669"/>
    <property type="project" value="UniProtKB-KW"/>
</dbReference>
<evidence type="ECO:0000256" key="17">
    <source>
        <dbReference type="ARBA" id="ARBA00049447"/>
    </source>
</evidence>
<comment type="function">
    <text evidence="20">Catalyzes the synthesis of dihydrouridine, a modified base found in the D-loop of most tRNAs. Specifically modifies U47 in cytoplasmic tRNAs.</text>
</comment>
<feature type="region of interest" description="Disordered" evidence="21">
    <location>
        <begin position="1"/>
        <end position="38"/>
    </location>
</feature>
<evidence type="ECO:0000256" key="19">
    <source>
        <dbReference type="PROSITE-ProRule" id="PRU00723"/>
    </source>
</evidence>
<evidence type="ECO:0000256" key="20">
    <source>
        <dbReference type="RuleBase" id="RU291113"/>
    </source>
</evidence>
<dbReference type="Gene3D" id="2.40.50.430">
    <property type="match status" value="1"/>
</dbReference>
<organism evidence="23 24">
    <name type="scientific">Malassezia cuniculi</name>
    <dbReference type="NCBI Taxonomy" id="948313"/>
    <lineage>
        <taxon>Eukaryota</taxon>
        <taxon>Fungi</taxon>
        <taxon>Dikarya</taxon>
        <taxon>Basidiomycota</taxon>
        <taxon>Ustilaginomycotina</taxon>
        <taxon>Malasseziomycetes</taxon>
        <taxon>Malasseziales</taxon>
        <taxon>Malasseziaceae</taxon>
        <taxon>Malassezia</taxon>
    </lineage>
</organism>
<evidence type="ECO:0000256" key="11">
    <source>
        <dbReference type="ARBA" id="ARBA00022833"/>
    </source>
</evidence>
<evidence type="ECO:0000256" key="12">
    <source>
        <dbReference type="ARBA" id="ARBA00022857"/>
    </source>
</evidence>
<dbReference type="AlphaFoldDB" id="A0AAF0ET21"/>
<dbReference type="PANTHER" id="PTHR45846">
    <property type="entry name" value="TRNA-DIHYDROURIDINE(47) SYNTHASE [NAD(P)(+)]-LIKE"/>
    <property type="match status" value="1"/>
</dbReference>
<keyword evidence="24" id="KW-1185">Reference proteome</keyword>
<dbReference type="Pfam" id="PF04042">
    <property type="entry name" value="DNA_pol_E_B"/>
    <property type="match status" value="1"/>
</dbReference>
<reference evidence="23" key="1">
    <citation type="submission" date="2023-03" db="EMBL/GenBank/DDBJ databases">
        <title>Mating type loci evolution in Malassezia.</title>
        <authorList>
            <person name="Coelho M.A."/>
        </authorList>
    </citation>
    <scope>NUCLEOTIDE SEQUENCE</scope>
    <source>
        <strain evidence="23">CBS 11721</strain>
    </source>
</reference>
<keyword evidence="5 20" id="KW-0288">FMN</keyword>
<evidence type="ECO:0000256" key="7">
    <source>
        <dbReference type="ARBA" id="ARBA00022694"/>
    </source>
</evidence>
<dbReference type="InterPro" id="IPR007185">
    <property type="entry name" value="DNA_pol_a/d/e_bsu"/>
</dbReference>
<evidence type="ECO:0000259" key="22">
    <source>
        <dbReference type="PROSITE" id="PS50103"/>
    </source>
</evidence>
<dbReference type="GO" id="GO:0102265">
    <property type="term" value="F:tRNA-dihydrouridine47 synthase activity"/>
    <property type="evidence" value="ECO:0007669"/>
    <property type="project" value="UniProtKB-EC"/>
</dbReference>
<evidence type="ECO:0000256" key="15">
    <source>
        <dbReference type="ARBA" id="ARBA00048266"/>
    </source>
</evidence>
<dbReference type="GO" id="GO:0003677">
    <property type="term" value="F:DNA binding"/>
    <property type="evidence" value="ECO:0007669"/>
    <property type="project" value="InterPro"/>
</dbReference>
<evidence type="ECO:0000256" key="21">
    <source>
        <dbReference type="SAM" id="MobiDB-lite"/>
    </source>
</evidence>
<keyword evidence="9 19" id="KW-0479">Metal-binding</keyword>
<gene>
    <name evidence="23" type="primary">DUS3</name>
    <name evidence="23" type="ORF">MCUN1_003128</name>
</gene>